<name>A0AAV2LHS8_KNICA</name>
<keyword evidence="3" id="KW-1185">Reference proteome</keyword>
<accession>A0AAV2LHS8</accession>
<evidence type="ECO:0000313" key="3">
    <source>
        <dbReference type="Proteomes" id="UP001497482"/>
    </source>
</evidence>
<dbReference type="Proteomes" id="UP001497482">
    <property type="component" value="Chromosome 3"/>
</dbReference>
<sequence>MSLELLLLRLNYTYGPHPLPRAHTHGSQAPHLSPPYSAHSLAQVLIQAEILHAPSPPQHKHTPLQTAPPASASREEAQISLTSVCCVCTELRHRGRSCSAVMLATMCGFCRIKE</sequence>
<evidence type="ECO:0000256" key="1">
    <source>
        <dbReference type="SAM" id="MobiDB-lite"/>
    </source>
</evidence>
<gene>
    <name evidence="2" type="ORF">KC01_LOCUS29798</name>
</gene>
<feature type="region of interest" description="Disordered" evidence="1">
    <location>
        <begin position="52"/>
        <end position="73"/>
    </location>
</feature>
<organism evidence="2 3">
    <name type="scientific">Knipowitschia caucasica</name>
    <name type="common">Caucasian dwarf goby</name>
    <name type="synonym">Pomatoschistus caucasicus</name>
    <dbReference type="NCBI Taxonomy" id="637954"/>
    <lineage>
        <taxon>Eukaryota</taxon>
        <taxon>Metazoa</taxon>
        <taxon>Chordata</taxon>
        <taxon>Craniata</taxon>
        <taxon>Vertebrata</taxon>
        <taxon>Euteleostomi</taxon>
        <taxon>Actinopterygii</taxon>
        <taxon>Neopterygii</taxon>
        <taxon>Teleostei</taxon>
        <taxon>Neoteleostei</taxon>
        <taxon>Acanthomorphata</taxon>
        <taxon>Gobiaria</taxon>
        <taxon>Gobiiformes</taxon>
        <taxon>Gobioidei</taxon>
        <taxon>Gobiidae</taxon>
        <taxon>Gobiinae</taxon>
        <taxon>Knipowitschia</taxon>
    </lineage>
</organism>
<evidence type="ECO:0000313" key="2">
    <source>
        <dbReference type="EMBL" id="CAL1601937.1"/>
    </source>
</evidence>
<protein>
    <submittedName>
        <fullName evidence="2">Uncharacterized protein</fullName>
    </submittedName>
</protein>
<proteinExistence type="predicted"/>
<dbReference type="AlphaFoldDB" id="A0AAV2LHS8"/>
<dbReference type="EMBL" id="OZ035825">
    <property type="protein sequence ID" value="CAL1601937.1"/>
    <property type="molecule type" value="Genomic_DNA"/>
</dbReference>
<reference evidence="2 3" key="1">
    <citation type="submission" date="2024-04" db="EMBL/GenBank/DDBJ databases">
        <authorList>
            <person name="Waldvogel A.-M."/>
            <person name="Schoenle A."/>
        </authorList>
    </citation>
    <scope>NUCLEOTIDE SEQUENCE [LARGE SCALE GENOMIC DNA]</scope>
</reference>